<dbReference type="EMBL" id="CP065383">
    <property type="protein sequence ID" value="QPM67056.1"/>
    <property type="molecule type" value="Genomic_DNA"/>
</dbReference>
<dbReference type="PROSITE" id="PS51379">
    <property type="entry name" value="4FE4S_FER_2"/>
    <property type="match status" value="2"/>
</dbReference>
<accession>A0A7T1AJH7</accession>
<organism evidence="2 3">
    <name type="scientific">Atribacter laminatus</name>
    <dbReference type="NCBI Taxonomy" id="2847778"/>
    <lineage>
        <taxon>Bacteria</taxon>
        <taxon>Pseudomonadati</taxon>
        <taxon>Atribacterota</taxon>
        <taxon>Atribacteria</taxon>
        <taxon>Atribacterales</taxon>
        <taxon>Atribacteraceae</taxon>
        <taxon>Atribacter</taxon>
    </lineage>
</organism>
<dbReference type="Proteomes" id="UP000594463">
    <property type="component" value="Chromosome"/>
</dbReference>
<dbReference type="InterPro" id="IPR002586">
    <property type="entry name" value="CobQ/CobB/MinD/ParA_Nub-bd_dom"/>
</dbReference>
<dbReference type="Gene3D" id="3.30.70.20">
    <property type="match status" value="1"/>
</dbReference>
<dbReference type="InterPro" id="IPR027417">
    <property type="entry name" value="P-loop_NTPase"/>
</dbReference>
<dbReference type="CDD" id="cd03110">
    <property type="entry name" value="SIMIBI_bact_arch"/>
    <property type="match status" value="1"/>
</dbReference>
<evidence type="ECO:0000313" key="2">
    <source>
        <dbReference type="EMBL" id="QPM67056.1"/>
    </source>
</evidence>
<reference evidence="2 3" key="1">
    <citation type="journal article" date="2021" name="Nat. Commun.">
        <title>Isolation of a member of the candidate phylum Atribacteria reveals a unique cell membrane structure.</title>
        <authorList>
            <person name="Taiki K."/>
            <person name="Nobu M.K."/>
            <person name="Kusada H."/>
            <person name="Meng X.-Y."/>
            <person name="Hosoki N."/>
            <person name="Uematsu K."/>
            <person name="Yoshioka H."/>
            <person name="Kamagata Y."/>
            <person name="Tamaki H."/>
        </authorList>
    </citation>
    <scope>NUCLEOTIDE SEQUENCE [LARGE SCALE GENOMIC DNA]</scope>
    <source>
        <strain evidence="2 3">RT761</strain>
    </source>
</reference>
<evidence type="ECO:0000313" key="3">
    <source>
        <dbReference type="Proteomes" id="UP000594463"/>
    </source>
</evidence>
<dbReference type="Gene3D" id="3.40.50.300">
    <property type="entry name" value="P-loop containing nucleotide triphosphate hydrolases"/>
    <property type="match status" value="1"/>
</dbReference>
<dbReference type="AlphaFoldDB" id="A0A7T1AJH7"/>
<dbReference type="PANTHER" id="PTHR43534">
    <property type="entry name" value="MIND SUPERFAMILY P-LOOP ATPASE CONTAINING AN INSERTED FERREDOXIN DOMAIN"/>
    <property type="match status" value="1"/>
</dbReference>
<dbReference type="PANTHER" id="PTHR43534:SF1">
    <property type="entry name" value="4FE-4S CLUSTER CONTAINING PARA FAMILY ATPASE PROTEIN"/>
    <property type="match status" value="1"/>
</dbReference>
<evidence type="ECO:0000259" key="1">
    <source>
        <dbReference type="PROSITE" id="PS51379"/>
    </source>
</evidence>
<dbReference type="SUPFAM" id="SSF54862">
    <property type="entry name" value="4Fe-4S ferredoxins"/>
    <property type="match status" value="1"/>
</dbReference>
<feature type="domain" description="4Fe-4S ferredoxin-type" evidence="1">
    <location>
        <begin position="60"/>
        <end position="87"/>
    </location>
</feature>
<sequence>MKQIAILSGKGGTGKTSVTASLASLAKKRAVLVDADVDAPNLALVADPEQFFHQSFVSSKKALVHPDRCQQCLACLGPCQFDAISLSLDYPYVDPIKCEGCGLCAYLCLVEAITMEPHTSGYLSASITRWKNNLYHGRLLPGGENSGKMVTAIREKAEQYAKEKGVEFILIDGAPGIGCPVIASITGCDLALLVTEPTLSGIHDLGRIWALAKHFQIEAWVVVNKSDLSLENTNKIKKFCQDNNLPLVAEIPFSDDVVKSMTIGLSTYEYNPNSIFSQQILNIWNQLVNFFQTVNSRTE</sequence>
<feature type="domain" description="4Fe-4S ferredoxin-type" evidence="1">
    <location>
        <begin position="89"/>
        <end position="118"/>
    </location>
</feature>
<keyword evidence="3" id="KW-1185">Reference proteome</keyword>
<name>A0A7T1AJH7_ATRLM</name>
<dbReference type="Pfam" id="PF01656">
    <property type="entry name" value="CbiA"/>
    <property type="match status" value="1"/>
</dbReference>
<dbReference type="SUPFAM" id="SSF52540">
    <property type="entry name" value="P-loop containing nucleoside triphosphate hydrolases"/>
    <property type="match status" value="1"/>
</dbReference>
<dbReference type="KEGG" id="alam:RT761_00244"/>
<proteinExistence type="predicted"/>
<dbReference type="InterPro" id="IPR017896">
    <property type="entry name" value="4Fe4S_Fe-S-bd"/>
</dbReference>
<gene>
    <name evidence="2" type="ORF">RT761_00244</name>
</gene>
<dbReference type="RefSeq" id="WP_218112281.1">
    <property type="nucleotide sequence ID" value="NZ_CP065383.1"/>
</dbReference>
<protein>
    <submittedName>
        <fullName evidence="2">Iron-sulfur cluster carrier protein</fullName>
    </submittedName>
</protein>